<evidence type="ECO:0000256" key="1">
    <source>
        <dbReference type="ARBA" id="ARBA00022987"/>
    </source>
</evidence>
<dbReference type="GO" id="GO:0031411">
    <property type="term" value="C:gas vesicle"/>
    <property type="evidence" value="ECO:0007669"/>
    <property type="project" value="UniProtKB-SubCell"/>
</dbReference>
<dbReference type="InterPro" id="IPR009430">
    <property type="entry name" value="GvpL/GvpF"/>
</dbReference>
<dbReference type="GO" id="GO:0031412">
    <property type="term" value="P:gas vesicle organization"/>
    <property type="evidence" value="ECO:0007669"/>
    <property type="project" value="InterPro"/>
</dbReference>
<name>A0A1H1V5N9_9ACTN</name>
<dbReference type="PANTHER" id="PTHR36852">
    <property type="entry name" value="PROTEIN GVPL 2"/>
    <property type="match status" value="1"/>
</dbReference>
<evidence type="ECO:0000256" key="2">
    <source>
        <dbReference type="ARBA" id="ARBA00035108"/>
    </source>
</evidence>
<gene>
    <name evidence="4" type="ORF">SAMN04489717_3921</name>
</gene>
<evidence type="ECO:0000313" key="5">
    <source>
        <dbReference type="Proteomes" id="UP000198983"/>
    </source>
</evidence>
<dbReference type="OrthoDB" id="4864106at2"/>
<dbReference type="STRING" id="117157.SAMN04489717_3921"/>
<dbReference type="RefSeq" id="WP_157728684.1">
    <property type="nucleotide sequence ID" value="NZ_LT629732.1"/>
</dbReference>
<accession>A0A1H1V5N9</accession>
<evidence type="ECO:0000256" key="3">
    <source>
        <dbReference type="ARBA" id="ARBA00035643"/>
    </source>
</evidence>
<dbReference type="AlphaFoldDB" id="A0A1H1V5N9"/>
<comment type="subcellular location">
    <subcellularLocation>
        <location evidence="2">Gas vesicle</location>
    </subcellularLocation>
</comment>
<dbReference type="PANTHER" id="PTHR36852:SF1">
    <property type="entry name" value="PROTEIN GVPL 2"/>
    <property type="match status" value="1"/>
</dbReference>
<dbReference type="Pfam" id="PF06386">
    <property type="entry name" value="GvpL_GvpF"/>
    <property type="match status" value="1"/>
</dbReference>
<evidence type="ECO:0000313" key="4">
    <source>
        <dbReference type="EMBL" id="SDS80114.1"/>
    </source>
</evidence>
<dbReference type="Proteomes" id="UP000198983">
    <property type="component" value="Chromosome I"/>
</dbReference>
<sequence length="251" mass="27432">MLLLHGVVPAGREIDEQGELSGEEYQIVQDGDLAVLAREVADAEELTEDDAVKYLDALVELVRGGPVLPLRFGTVAPDVDAVRSEVLAPAAEEFIRALEATADLVELRLTFTLTDEAVQRLFREDPELRAAAGRGGPGSEMSERIEVGQLVAQRLTEQRSQLVAAWVATLDELTEDTKSISSSEEGWEQVALLVRRERLDELDEAVRALANEVDGLAEVEYVGPLPLYSFDAIGMAEASTTAKSQQSRWGW</sequence>
<organism evidence="4 5">
    <name type="scientific">Actinopolymorpha singaporensis</name>
    <dbReference type="NCBI Taxonomy" id="117157"/>
    <lineage>
        <taxon>Bacteria</taxon>
        <taxon>Bacillati</taxon>
        <taxon>Actinomycetota</taxon>
        <taxon>Actinomycetes</taxon>
        <taxon>Propionibacteriales</taxon>
        <taxon>Actinopolymorphaceae</taxon>
        <taxon>Actinopolymorpha</taxon>
    </lineage>
</organism>
<proteinExistence type="inferred from homology"/>
<dbReference type="EMBL" id="LT629732">
    <property type="protein sequence ID" value="SDS80114.1"/>
    <property type="molecule type" value="Genomic_DNA"/>
</dbReference>
<reference evidence="4 5" key="1">
    <citation type="submission" date="2016-10" db="EMBL/GenBank/DDBJ databases">
        <authorList>
            <person name="de Groot N.N."/>
        </authorList>
    </citation>
    <scope>NUCLEOTIDE SEQUENCE [LARGE SCALE GENOMIC DNA]</scope>
    <source>
        <strain evidence="4 5">DSM 22024</strain>
    </source>
</reference>
<comment type="similarity">
    <text evidence="3">Belongs to the gas vesicle GvpF/GvpL family.</text>
</comment>
<keyword evidence="5" id="KW-1185">Reference proteome</keyword>
<keyword evidence="1" id="KW-0304">Gas vesicle</keyword>
<protein>
    <submittedName>
        <fullName evidence="4">Gas vesicle synthesis protein GvpL/GvpF</fullName>
    </submittedName>
</protein>